<evidence type="ECO:0000313" key="4">
    <source>
        <dbReference type="Proteomes" id="UP000011083"/>
    </source>
</evidence>
<feature type="compositionally biased region" description="Basic residues" evidence="1">
    <location>
        <begin position="131"/>
        <end position="153"/>
    </location>
</feature>
<name>L8H818_ACACF</name>
<dbReference type="GeneID" id="14921452"/>
<feature type="compositionally biased region" description="Basic residues" evidence="1">
    <location>
        <begin position="109"/>
        <end position="124"/>
    </location>
</feature>
<dbReference type="EMBL" id="KB007909">
    <property type="protein sequence ID" value="ELR20586.1"/>
    <property type="molecule type" value="Genomic_DNA"/>
</dbReference>
<dbReference type="OrthoDB" id="3219396at2759"/>
<keyword evidence="4" id="KW-1185">Reference proteome</keyword>
<feature type="compositionally biased region" description="Basic and acidic residues" evidence="1">
    <location>
        <begin position="33"/>
        <end position="43"/>
    </location>
</feature>
<dbReference type="InterPro" id="IPR036047">
    <property type="entry name" value="F-box-like_dom_sf"/>
</dbReference>
<feature type="compositionally biased region" description="Low complexity" evidence="1">
    <location>
        <begin position="160"/>
        <end position="179"/>
    </location>
</feature>
<organism evidence="3 4">
    <name type="scientific">Acanthamoeba castellanii (strain ATCC 30010 / Neff)</name>
    <dbReference type="NCBI Taxonomy" id="1257118"/>
    <lineage>
        <taxon>Eukaryota</taxon>
        <taxon>Amoebozoa</taxon>
        <taxon>Discosea</taxon>
        <taxon>Longamoebia</taxon>
        <taxon>Centramoebida</taxon>
        <taxon>Acanthamoebidae</taxon>
        <taxon>Acanthamoeba</taxon>
    </lineage>
</organism>
<feature type="compositionally biased region" description="Polar residues" evidence="1">
    <location>
        <begin position="79"/>
        <end position="89"/>
    </location>
</feature>
<feature type="compositionally biased region" description="Acidic residues" evidence="1">
    <location>
        <begin position="1"/>
        <end position="10"/>
    </location>
</feature>
<evidence type="ECO:0000259" key="2">
    <source>
        <dbReference type="PROSITE" id="PS50181"/>
    </source>
</evidence>
<reference evidence="3 4" key="1">
    <citation type="journal article" date="2013" name="Genome Biol.">
        <title>Genome of Acanthamoeba castellanii highlights extensive lateral gene transfer and early evolution of tyrosine kinase signaling.</title>
        <authorList>
            <person name="Clarke M."/>
            <person name="Lohan A.J."/>
            <person name="Liu B."/>
            <person name="Lagkouvardos I."/>
            <person name="Roy S."/>
            <person name="Zafar N."/>
            <person name="Bertelli C."/>
            <person name="Schilde C."/>
            <person name="Kianianmomeni A."/>
            <person name="Burglin T.R."/>
            <person name="Frech C."/>
            <person name="Turcotte B."/>
            <person name="Kopec K.O."/>
            <person name="Synnott J.M."/>
            <person name="Choo C."/>
            <person name="Paponov I."/>
            <person name="Finkler A."/>
            <person name="Soon Heng Tan C."/>
            <person name="Hutchins A.P."/>
            <person name="Weinmeier T."/>
            <person name="Rattei T."/>
            <person name="Chu J.S."/>
            <person name="Gimenez G."/>
            <person name="Irimia M."/>
            <person name="Rigden D.J."/>
            <person name="Fitzpatrick D.A."/>
            <person name="Lorenzo-Morales J."/>
            <person name="Bateman A."/>
            <person name="Chiu C.H."/>
            <person name="Tang P."/>
            <person name="Hegemann P."/>
            <person name="Fromm H."/>
            <person name="Raoult D."/>
            <person name="Greub G."/>
            <person name="Miranda-Saavedra D."/>
            <person name="Chen N."/>
            <person name="Nash P."/>
            <person name="Ginger M.L."/>
            <person name="Horn M."/>
            <person name="Schaap P."/>
            <person name="Caler L."/>
            <person name="Loftus B."/>
        </authorList>
    </citation>
    <scope>NUCLEOTIDE SEQUENCE [LARGE SCALE GENOMIC DNA]</scope>
    <source>
        <strain evidence="3 4">Neff</strain>
    </source>
</reference>
<feature type="region of interest" description="Disordered" evidence="1">
    <location>
        <begin position="544"/>
        <end position="568"/>
    </location>
</feature>
<dbReference type="PROSITE" id="PS50181">
    <property type="entry name" value="FBOX"/>
    <property type="match status" value="1"/>
</dbReference>
<feature type="compositionally biased region" description="Acidic residues" evidence="1">
    <location>
        <begin position="44"/>
        <end position="55"/>
    </location>
</feature>
<dbReference type="KEGG" id="acan:ACA1_052780"/>
<evidence type="ECO:0000256" key="1">
    <source>
        <dbReference type="SAM" id="MobiDB-lite"/>
    </source>
</evidence>
<dbReference type="Gene3D" id="1.20.1280.50">
    <property type="match status" value="1"/>
</dbReference>
<feature type="region of interest" description="Disordered" evidence="1">
    <location>
        <begin position="1"/>
        <end position="179"/>
    </location>
</feature>
<protein>
    <submittedName>
        <fullName evidence="3">Fbox domain containing protein</fullName>
    </submittedName>
</protein>
<accession>L8H818</accession>
<dbReference type="InterPro" id="IPR001810">
    <property type="entry name" value="F-box_dom"/>
</dbReference>
<dbReference type="Proteomes" id="UP000011083">
    <property type="component" value="Unassembled WGS sequence"/>
</dbReference>
<dbReference type="AlphaFoldDB" id="L8H818"/>
<dbReference type="VEuPathDB" id="AmoebaDB:ACA1_052780"/>
<dbReference type="Pfam" id="PF12937">
    <property type="entry name" value="F-box-like"/>
    <property type="match status" value="1"/>
</dbReference>
<dbReference type="SUPFAM" id="SSF81383">
    <property type="entry name" value="F-box domain"/>
    <property type="match status" value="1"/>
</dbReference>
<evidence type="ECO:0000313" key="3">
    <source>
        <dbReference type="EMBL" id="ELR20586.1"/>
    </source>
</evidence>
<dbReference type="SMART" id="SM00256">
    <property type="entry name" value="FBOX"/>
    <property type="match status" value="1"/>
</dbReference>
<proteinExistence type="predicted"/>
<dbReference type="RefSeq" id="XP_004343989.1">
    <property type="nucleotide sequence ID" value="XM_004343939.1"/>
</dbReference>
<sequence>MVMQTADEDAEVKMEVKEEEESEGEDEGDEESGGWKEESLVKDEESEETGGEDDAVTAAGKGKRKGEPIESPNKKQRKASTASRGTKASPTKRKRKDEDDEEVAEKKATSPKKKAKKKTKKDKKKPAPEKKAKKKTGRQKKRKAPAKRRKKPDGKKGSPSDDSSSSSSSSDSEADAAAGIQESSNQVIFPLKRITVGSWVRVEGAKDALSLKWRLRNEGTKNSEISIEMKSRFVTEQVGSRKANDLQTVGDRTHQKGRRREGNLVLLTLELTCPPIFERFMPLPGTRGNKWVRTSDFTKGDAQANKRVQLLTTGEACKKFLKLTKRWTKPILVRSLRDRPQLYWHAMLNNKMAPATTPTKLESPDAEPAVDDKAICVPVKPEAAGDDELSIQSLPQEVLMQIVGYMDAKHVLQSVSLVNHTFHSLSNDELLWKTYFRRFCGSLVYSVEEAAWDALPSRFASWKEALATTNAMCFFRTRASKRFGLKDEELVASPLRRLTKYNMHAQVVRWFILDEVASYAKSLQRERAAPMVASQRVILLDDDDVDIDEEEEEEEEEEAQEDLWHDVEEDNDFQVVANNKKRAREMEEE</sequence>
<feature type="compositionally biased region" description="Acidic residues" evidence="1">
    <location>
        <begin position="17"/>
        <end position="32"/>
    </location>
</feature>
<feature type="domain" description="F-box" evidence="2">
    <location>
        <begin position="388"/>
        <end position="435"/>
    </location>
</feature>
<gene>
    <name evidence="3" type="ORF">ACA1_052780</name>
</gene>